<dbReference type="EMBL" id="ML976618">
    <property type="protein sequence ID" value="KAF1841633.1"/>
    <property type="molecule type" value="Genomic_DNA"/>
</dbReference>
<evidence type="ECO:0000313" key="2">
    <source>
        <dbReference type="Proteomes" id="UP000800039"/>
    </source>
</evidence>
<dbReference type="Proteomes" id="UP000800039">
    <property type="component" value="Unassembled WGS sequence"/>
</dbReference>
<organism evidence="1 2">
    <name type="scientific">Cucurbitaria berberidis CBS 394.84</name>
    <dbReference type="NCBI Taxonomy" id="1168544"/>
    <lineage>
        <taxon>Eukaryota</taxon>
        <taxon>Fungi</taxon>
        <taxon>Dikarya</taxon>
        <taxon>Ascomycota</taxon>
        <taxon>Pezizomycotina</taxon>
        <taxon>Dothideomycetes</taxon>
        <taxon>Pleosporomycetidae</taxon>
        <taxon>Pleosporales</taxon>
        <taxon>Pleosporineae</taxon>
        <taxon>Cucurbitariaceae</taxon>
        <taxon>Cucurbitaria</taxon>
    </lineage>
</organism>
<reference evidence="1" key="1">
    <citation type="submission" date="2020-01" db="EMBL/GenBank/DDBJ databases">
        <authorList>
            <consortium name="DOE Joint Genome Institute"/>
            <person name="Haridas S."/>
            <person name="Albert R."/>
            <person name="Binder M."/>
            <person name="Bloem J."/>
            <person name="Labutti K."/>
            <person name="Salamov A."/>
            <person name="Andreopoulos B."/>
            <person name="Baker S.E."/>
            <person name="Barry K."/>
            <person name="Bills G."/>
            <person name="Bluhm B.H."/>
            <person name="Cannon C."/>
            <person name="Castanera R."/>
            <person name="Culley D.E."/>
            <person name="Daum C."/>
            <person name="Ezra D."/>
            <person name="Gonzalez J.B."/>
            <person name="Henrissat B."/>
            <person name="Kuo A."/>
            <person name="Liang C."/>
            <person name="Lipzen A."/>
            <person name="Lutzoni F."/>
            <person name="Magnuson J."/>
            <person name="Mondo S."/>
            <person name="Nolan M."/>
            <person name="Ohm R."/>
            <person name="Pangilinan J."/>
            <person name="Park H.-J."/>
            <person name="Ramirez L."/>
            <person name="Alfaro M."/>
            <person name="Sun H."/>
            <person name="Tritt A."/>
            <person name="Yoshinaga Y."/>
            <person name="Zwiers L.-H."/>
            <person name="Turgeon B.G."/>
            <person name="Goodwin S.B."/>
            <person name="Spatafora J.W."/>
            <person name="Crous P.W."/>
            <person name="Grigoriev I.V."/>
        </authorList>
    </citation>
    <scope>NUCLEOTIDE SEQUENCE</scope>
    <source>
        <strain evidence="1">CBS 394.84</strain>
    </source>
</reference>
<dbReference type="GeneID" id="63844206"/>
<gene>
    <name evidence="1" type="ORF">K460DRAFT_170621</name>
</gene>
<sequence>MASCTLLIAWLGIPPIPPCRLLRTGRHDRRTPAGGVQTTCCMRMWDHSSNPWLRLVRQRRRDPNLEAMLLFGHEVGEPRDYVIFPAASRALSLVRVPLLPSFNTSTLCSRQRRNGEHPAWGCQETGFWVMVCQHLGMAIGAPPVWVSSLLTARLVGSASYIPVASVPYMDRHSKPS</sequence>
<dbReference type="RefSeq" id="XP_040784196.1">
    <property type="nucleotide sequence ID" value="XM_040926954.1"/>
</dbReference>
<proteinExistence type="predicted"/>
<evidence type="ECO:0000313" key="1">
    <source>
        <dbReference type="EMBL" id="KAF1841633.1"/>
    </source>
</evidence>
<accession>A0A9P4G9H9</accession>
<protein>
    <submittedName>
        <fullName evidence="1">Uncharacterized protein</fullName>
    </submittedName>
</protein>
<name>A0A9P4G9H9_9PLEO</name>
<dbReference type="AlphaFoldDB" id="A0A9P4G9H9"/>
<keyword evidence="2" id="KW-1185">Reference proteome</keyword>
<comment type="caution">
    <text evidence="1">The sequence shown here is derived from an EMBL/GenBank/DDBJ whole genome shotgun (WGS) entry which is preliminary data.</text>
</comment>